<keyword evidence="1" id="KW-0472">Membrane</keyword>
<protein>
    <submittedName>
        <fullName evidence="2">Uncharacterized protein</fullName>
    </submittedName>
</protein>
<dbReference type="EMBL" id="CAJNOO010001640">
    <property type="protein sequence ID" value="CAF1181860.1"/>
    <property type="molecule type" value="Genomic_DNA"/>
</dbReference>
<feature type="transmembrane region" description="Helical" evidence="1">
    <location>
        <begin position="189"/>
        <end position="208"/>
    </location>
</feature>
<sequence length="214" mass="24690">IDDIITQPIIEVPTKIYSKTSQKLFDHVLFTKSLNNDVNAVSSDLRVFERVFACSNDNDAYSTCTSLVQPMPAIILALIHCLNKEDGEKFLNKYSNIEQWIVRATKGNGLINCKTREDIMQTIKAVFECFKNTLIPNLSQLKCVPMLESDINQAGLSYVNHDRILKLLINHKNPMIEMMNEQSRYIRKWFLFIAVFALCLNILLVFTVNKQERR</sequence>
<dbReference type="AlphaFoldDB" id="A0A814V4K2"/>
<accession>A0A814V4K2</accession>
<keyword evidence="1" id="KW-1133">Transmembrane helix</keyword>
<name>A0A814V4K2_9BILA</name>
<evidence type="ECO:0000256" key="1">
    <source>
        <dbReference type="SAM" id="Phobius"/>
    </source>
</evidence>
<organism evidence="2 3">
    <name type="scientific">Rotaria sordida</name>
    <dbReference type="NCBI Taxonomy" id="392033"/>
    <lineage>
        <taxon>Eukaryota</taxon>
        <taxon>Metazoa</taxon>
        <taxon>Spiralia</taxon>
        <taxon>Gnathifera</taxon>
        <taxon>Rotifera</taxon>
        <taxon>Eurotatoria</taxon>
        <taxon>Bdelloidea</taxon>
        <taxon>Philodinida</taxon>
        <taxon>Philodinidae</taxon>
        <taxon>Rotaria</taxon>
    </lineage>
</organism>
<proteinExistence type="predicted"/>
<dbReference type="OrthoDB" id="10546396at2759"/>
<gene>
    <name evidence="2" type="ORF">RFH988_LOCUS23555</name>
</gene>
<comment type="caution">
    <text evidence="2">The sequence shown here is derived from an EMBL/GenBank/DDBJ whole genome shotgun (WGS) entry which is preliminary data.</text>
</comment>
<evidence type="ECO:0000313" key="2">
    <source>
        <dbReference type="EMBL" id="CAF1181860.1"/>
    </source>
</evidence>
<feature type="non-terminal residue" evidence="2">
    <location>
        <position position="214"/>
    </location>
</feature>
<keyword evidence="1" id="KW-0812">Transmembrane</keyword>
<reference evidence="2" key="1">
    <citation type="submission" date="2021-02" db="EMBL/GenBank/DDBJ databases">
        <authorList>
            <person name="Nowell W R."/>
        </authorList>
    </citation>
    <scope>NUCLEOTIDE SEQUENCE</scope>
</reference>
<evidence type="ECO:0000313" key="3">
    <source>
        <dbReference type="Proteomes" id="UP000663882"/>
    </source>
</evidence>
<dbReference type="Proteomes" id="UP000663882">
    <property type="component" value="Unassembled WGS sequence"/>
</dbReference>